<feature type="transmembrane region" description="Helical" evidence="6">
    <location>
        <begin position="814"/>
        <end position="838"/>
    </location>
</feature>
<evidence type="ECO:0000256" key="6">
    <source>
        <dbReference type="SAM" id="Phobius"/>
    </source>
</evidence>
<feature type="transmembrane region" description="Helical" evidence="6">
    <location>
        <begin position="565"/>
        <end position="585"/>
    </location>
</feature>
<evidence type="ECO:0000256" key="5">
    <source>
        <dbReference type="ARBA" id="ARBA00023136"/>
    </source>
</evidence>
<dbReference type="AlphaFoldDB" id="A0A9Q0GWR9"/>
<organism evidence="7 8">
    <name type="scientific">Protea cynaroides</name>
    <dbReference type="NCBI Taxonomy" id="273540"/>
    <lineage>
        <taxon>Eukaryota</taxon>
        <taxon>Viridiplantae</taxon>
        <taxon>Streptophyta</taxon>
        <taxon>Embryophyta</taxon>
        <taxon>Tracheophyta</taxon>
        <taxon>Spermatophyta</taxon>
        <taxon>Magnoliopsida</taxon>
        <taxon>Proteales</taxon>
        <taxon>Proteaceae</taxon>
        <taxon>Protea</taxon>
    </lineage>
</organism>
<dbReference type="Gene3D" id="1.20.1740.10">
    <property type="entry name" value="Amino acid/polyamine transporter I"/>
    <property type="match status" value="1"/>
</dbReference>
<keyword evidence="3 6" id="KW-0812">Transmembrane</keyword>
<feature type="transmembrane region" description="Helical" evidence="6">
    <location>
        <begin position="342"/>
        <end position="362"/>
    </location>
</feature>
<feature type="transmembrane region" description="Helical" evidence="6">
    <location>
        <begin position="316"/>
        <end position="336"/>
    </location>
</feature>
<feature type="transmembrane region" description="Helical" evidence="6">
    <location>
        <begin position="637"/>
        <end position="656"/>
    </location>
</feature>
<feature type="transmembrane region" description="Helical" evidence="6">
    <location>
        <begin position="885"/>
        <end position="906"/>
    </location>
</feature>
<evidence type="ECO:0000313" key="8">
    <source>
        <dbReference type="Proteomes" id="UP001141806"/>
    </source>
</evidence>
<protein>
    <submittedName>
        <fullName evidence="7">Uncharacterized protein</fullName>
    </submittedName>
</protein>
<dbReference type="GO" id="GO:0006865">
    <property type="term" value="P:amino acid transport"/>
    <property type="evidence" value="ECO:0007669"/>
    <property type="project" value="InterPro"/>
</dbReference>
<dbReference type="PROSITE" id="PS00218">
    <property type="entry name" value="AMINO_ACID_PERMEASE_1"/>
    <property type="match status" value="1"/>
</dbReference>
<evidence type="ECO:0000313" key="7">
    <source>
        <dbReference type="EMBL" id="KAJ4954038.1"/>
    </source>
</evidence>
<evidence type="ECO:0000256" key="4">
    <source>
        <dbReference type="ARBA" id="ARBA00022989"/>
    </source>
</evidence>
<keyword evidence="2" id="KW-0813">Transport</keyword>
<proteinExistence type="predicted"/>
<dbReference type="PANTHER" id="PTHR45649">
    <property type="entry name" value="AMINO-ACID PERMEASE BAT1"/>
    <property type="match status" value="1"/>
</dbReference>
<dbReference type="OrthoDB" id="3257095at2759"/>
<dbReference type="GO" id="GO:0022857">
    <property type="term" value="F:transmembrane transporter activity"/>
    <property type="evidence" value="ECO:0007669"/>
    <property type="project" value="InterPro"/>
</dbReference>
<reference evidence="7" key="1">
    <citation type="journal article" date="2023" name="Plant J.">
        <title>The genome of the king protea, Protea cynaroides.</title>
        <authorList>
            <person name="Chang J."/>
            <person name="Duong T.A."/>
            <person name="Schoeman C."/>
            <person name="Ma X."/>
            <person name="Roodt D."/>
            <person name="Barker N."/>
            <person name="Li Z."/>
            <person name="Van de Peer Y."/>
            <person name="Mizrachi E."/>
        </authorList>
    </citation>
    <scope>NUCLEOTIDE SEQUENCE</scope>
    <source>
        <tissue evidence="7">Young leaves</tissue>
    </source>
</reference>
<dbReference type="Pfam" id="PF13520">
    <property type="entry name" value="AA_permease_2"/>
    <property type="match status" value="1"/>
</dbReference>
<evidence type="ECO:0000256" key="1">
    <source>
        <dbReference type="ARBA" id="ARBA00004141"/>
    </source>
</evidence>
<feature type="transmembrane region" description="Helical" evidence="6">
    <location>
        <begin position="788"/>
        <end position="808"/>
    </location>
</feature>
<feature type="transmembrane region" description="Helical" evidence="6">
    <location>
        <begin position="438"/>
        <end position="459"/>
    </location>
</feature>
<dbReference type="InterPro" id="IPR002293">
    <property type="entry name" value="AA/rel_permease1"/>
</dbReference>
<feature type="transmembrane region" description="Helical" evidence="6">
    <location>
        <begin position="738"/>
        <end position="767"/>
    </location>
</feature>
<dbReference type="EMBL" id="JAMYWD010000012">
    <property type="protein sequence ID" value="KAJ4954038.1"/>
    <property type="molecule type" value="Genomic_DNA"/>
</dbReference>
<dbReference type="InterPro" id="IPR004840">
    <property type="entry name" value="Amino_acid_permease_CS"/>
</dbReference>
<feature type="transmembrane region" description="Helical" evidence="6">
    <location>
        <begin position="471"/>
        <end position="504"/>
    </location>
</feature>
<feature type="transmembrane region" description="Helical" evidence="6">
    <location>
        <begin position="677"/>
        <end position="696"/>
    </location>
</feature>
<accession>A0A9Q0GWR9</accession>
<comment type="caution">
    <text evidence="7">The sequence shown here is derived from an EMBL/GenBank/DDBJ whole genome shotgun (WGS) entry which is preliminary data.</text>
</comment>
<feature type="transmembrane region" description="Helical" evidence="6">
    <location>
        <begin position="597"/>
        <end position="617"/>
    </location>
</feature>
<gene>
    <name evidence="7" type="ORF">NE237_030870</name>
</gene>
<keyword evidence="8" id="KW-1185">Reference proteome</keyword>
<keyword evidence="4 6" id="KW-1133">Transmembrane helix</keyword>
<comment type="subcellular location">
    <subcellularLocation>
        <location evidence="1">Membrane</location>
        <topology evidence="1">Multi-pass membrane protein</topology>
    </subcellularLocation>
</comment>
<keyword evidence="5 6" id="KW-0472">Membrane</keyword>
<feature type="transmembrane region" description="Helical" evidence="6">
    <location>
        <begin position="282"/>
        <end position="304"/>
    </location>
</feature>
<dbReference type="GO" id="GO:0016020">
    <property type="term" value="C:membrane"/>
    <property type="evidence" value="ECO:0007669"/>
    <property type="project" value="UniProtKB-SubCell"/>
</dbReference>
<dbReference type="PANTHER" id="PTHR45649:SF17">
    <property type="entry name" value="AMINO ACID PERMEASE_ SLC12A DOMAIN-CONTAINING PROTEIN"/>
    <property type="match status" value="1"/>
</dbReference>
<name>A0A9Q0GWR9_9MAGN</name>
<sequence>MAMERSCFLGGSNSGWVSLKVSRSIVADLRPGLVADRRLQREGNQGDRLHRGSVAAVCKSGAMAKSVKIGPNKEGFADMGRSLGFPSADPMNLVRQLALHVGAMGMGMGREAMTRSTGSVVAQVTTERGSGYSMLWHLWMVMQVDSIHGVMLLDHNLSAEGRILLYVSSSGFISQRQHGANQRMISPVQGSGPRVIGDKCRQCFPLDRGSCEKNRMGVVAVEAHFNPSSLLTDGGSLHKGSATYLQLCFICHVLLFVKRCKSPLFINFGKQVHPKYKVSRNAVQLCVSISIVLGLPILKLNVVFTAIISIRTIGWVGSYTCSTYFLKTVLLLLTYYPITWNTFNYALVALGLILLALVALGCKKMVLRTLLETLKSRMERARQMSWTQESLDRTVHALEVDSGEKLLNELSRAFEVDSGEKRLNELGYKQELRREMSLLKTFAITFSSMAVFTGTPLYGSSLLYAGPASMMWGWVVVTFFTWFIGIAMAEICSSFPTAGSLYFWAAHLAGPRWGPFASWCCAWLEIIGLVSGIGAQAYSSAQALQIIILLCTGTNKDGGYVAPPWVFLCIYIGLIIIWAVLNIFALQVVAVLDIISIWWQVIGGLLVIIMLPLVAPHTQSASYVFTHFKTSPEMTGISSKPYAVILSLLLSHYSLYGYDTAAHLTEETKGADITGPIAILSSIGVITFFGGAYYLALTFSIQNLDYLYDPTNETGGALVPAQIIYDAFQGRFHHSGGAIVFLFIIWGSFFFCGLSVTTSAARVVYALSRDAGVPFSSIWRQLHPKYKVPKNAVWLCAAISILIGLPILKLNVVFNAIISISTIGWVGSYAVPIFSRLVMDEKNFKPGPFYLGRTGRPICLVAFLWICYTCSVFLLPTYYPITWNTFNYAPIALGICLGLIMLWWILDARKWFKGPVKNISLQNGNI</sequence>
<dbReference type="Proteomes" id="UP001141806">
    <property type="component" value="Unassembled WGS sequence"/>
</dbReference>
<evidence type="ECO:0000256" key="2">
    <source>
        <dbReference type="ARBA" id="ARBA00022448"/>
    </source>
</evidence>
<evidence type="ECO:0000256" key="3">
    <source>
        <dbReference type="ARBA" id="ARBA00022692"/>
    </source>
</evidence>
<feature type="transmembrane region" description="Helical" evidence="6">
    <location>
        <begin position="858"/>
        <end position="879"/>
    </location>
</feature>
<feature type="transmembrane region" description="Helical" evidence="6">
    <location>
        <begin position="516"/>
        <end position="535"/>
    </location>
</feature>